<evidence type="ECO:0000256" key="1">
    <source>
        <dbReference type="ARBA" id="ARBA00022614"/>
    </source>
</evidence>
<feature type="region of interest" description="Disordered" evidence="3">
    <location>
        <begin position="414"/>
        <end position="491"/>
    </location>
</feature>
<dbReference type="STRING" id="1051891.A0A0C3LFN0"/>
<keyword evidence="1" id="KW-0433">Leucine-rich repeat</keyword>
<dbReference type="AlphaFoldDB" id="A0A0C3LFN0"/>
<accession>A0A0C3LFN0</accession>
<dbReference type="Pfam" id="PF13855">
    <property type="entry name" value="LRR_8"/>
    <property type="match status" value="1"/>
</dbReference>
<keyword evidence="2" id="KW-0677">Repeat</keyword>
<feature type="compositionally biased region" description="Acidic residues" evidence="3">
    <location>
        <begin position="436"/>
        <end position="450"/>
    </location>
</feature>
<feature type="region of interest" description="Disordered" evidence="3">
    <location>
        <begin position="1"/>
        <end position="56"/>
    </location>
</feature>
<evidence type="ECO:0000313" key="4">
    <source>
        <dbReference type="EMBL" id="KIO20267.1"/>
    </source>
</evidence>
<dbReference type="InterPro" id="IPR003591">
    <property type="entry name" value="Leu-rich_rpt_typical-subtyp"/>
</dbReference>
<feature type="region of interest" description="Disordered" evidence="3">
    <location>
        <begin position="220"/>
        <end position="247"/>
    </location>
</feature>
<feature type="compositionally biased region" description="Basic and acidic residues" evidence="3">
    <location>
        <begin position="1"/>
        <end position="10"/>
    </location>
</feature>
<evidence type="ECO:0000256" key="2">
    <source>
        <dbReference type="ARBA" id="ARBA00022737"/>
    </source>
</evidence>
<proteinExistence type="predicted"/>
<dbReference type="PANTHER" id="PTHR48051">
    <property type="match status" value="1"/>
</dbReference>
<organism evidence="4 5">
    <name type="scientific">Tulasnella calospora MUT 4182</name>
    <dbReference type="NCBI Taxonomy" id="1051891"/>
    <lineage>
        <taxon>Eukaryota</taxon>
        <taxon>Fungi</taxon>
        <taxon>Dikarya</taxon>
        <taxon>Basidiomycota</taxon>
        <taxon>Agaricomycotina</taxon>
        <taxon>Agaricomycetes</taxon>
        <taxon>Cantharellales</taxon>
        <taxon>Tulasnellaceae</taxon>
        <taxon>Tulasnella</taxon>
    </lineage>
</organism>
<dbReference type="PROSITE" id="PS51450">
    <property type="entry name" value="LRR"/>
    <property type="match status" value="1"/>
</dbReference>
<reference evidence="4 5" key="1">
    <citation type="submission" date="2014-04" db="EMBL/GenBank/DDBJ databases">
        <authorList>
            <consortium name="DOE Joint Genome Institute"/>
            <person name="Kuo A."/>
            <person name="Girlanda M."/>
            <person name="Perotto S."/>
            <person name="Kohler A."/>
            <person name="Nagy L.G."/>
            <person name="Floudas D."/>
            <person name="Copeland A."/>
            <person name="Barry K.W."/>
            <person name="Cichocki N."/>
            <person name="Veneault-Fourrey C."/>
            <person name="LaButti K."/>
            <person name="Lindquist E.A."/>
            <person name="Lipzen A."/>
            <person name="Lundell T."/>
            <person name="Morin E."/>
            <person name="Murat C."/>
            <person name="Sun H."/>
            <person name="Tunlid A."/>
            <person name="Henrissat B."/>
            <person name="Grigoriev I.V."/>
            <person name="Hibbett D.S."/>
            <person name="Martin F."/>
            <person name="Nordberg H.P."/>
            <person name="Cantor M.N."/>
            <person name="Hua S.X."/>
        </authorList>
    </citation>
    <scope>NUCLEOTIDE SEQUENCE [LARGE SCALE GENOMIC DNA]</scope>
    <source>
        <strain evidence="4 5">MUT 4182</strain>
    </source>
</reference>
<gene>
    <name evidence="4" type="ORF">M407DRAFT_30059</name>
</gene>
<dbReference type="GO" id="GO:0005737">
    <property type="term" value="C:cytoplasm"/>
    <property type="evidence" value="ECO:0007669"/>
    <property type="project" value="TreeGrafter"/>
</dbReference>
<dbReference type="SMART" id="SM00369">
    <property type="entry name" value="LRR_TYP"/>
    <property type="match status" value="4"/>
</dbReference>
<dbReference type="Proteomes" id="UP000054248">
    <property type="component" value="Unassembled WGS sequence"/>
</dbReference>
<dbReference type="HOGENOM" id="CLU_440474_0_0_1"/>
<feature type="compositionally biased region" description="Low complexity" evidence="3">
    <location>
        <begin position="524"/>
        <end position="540"/>
    </location>
</feature>
<feature type="non-terminal residue" evidence="4">
    <location>
        <position position="621"/>
    </location>
</feature>
<feature type="non-terminal residue" evidence="4">
    <location>
        <position position="1"/>
    </location>
</feature>
<feature type="compositionally biased region" description="Low complexity" evidence="3">
    <location>
        <begin position="223"/>
        <end position="238"/>
    </location>
</feature>
<dbReference type="PANTHER" id="PTHR48051:SF1">
    <property type="entry name" value="RAS SUPPRESSOR PROTEIN 1"/>
    <property type="match status" value="1"/>
</dbReference>
<feature type="compositionally biased region" description="Basic and acidic residues" evidence="3">
    <location>
        <begin position="511"/>
        <end position="523"/>
    </location>
</feature>
<dbReference type="InterPro" id="IPR032675">
    <property type="entry name" value="LRR_dom_sf"/>
</dbReference>
<feature type="compositionally biased region" description="Basic and acidic residues" evidence="3">
    <location>
        <begin position="476"/>
        <end position="491"/>
    </location>
</feature>
<dbReference type="OrthoDB" id="1517790at2759"/>
<dbReference type="SMART" id="SM00364">
    <property type="entry name" value="LRR_BAC"/>
    <property type="match status" value="5"/>
</dbReference>
<reference evidence="5" key="2">
    <citation type="submission" date="2015-01" db="EMBL/GenBank/DDBJ databases">
        <title>Evolutionary Origins and Diversification of the Mycorrhizal Mutualists.</title>
        <authorList>
            <consortium name="DOE Joint Genome Institute"/>
            <consortium name="Mycorrhizal Genomics Consortium"/>
            <person name="Kohler A."/>
            <person name="Kuo A."/>
            <person name="Nagy L.G."/>
            <person name="Floudas D."/>
            <person name="Copeland A."/>
            <person name="Barry K.W."/>
            <person name="Cichocki N."/>
            <person name="Veneault-Fourrey C."/>
            <person name="LaButti K."/>
            <person name="Lindquist E.A."/>
            <person name="Lipzen A."/>
            <person name="Lundell T."/>
            <person name="Morin E."/>
            <person name="Murat C."/>
            <person name="Riley R."/>
            <person name="Ohm R."/>
            <person name="Sun H."/>
            <person name="Tunlid A."/>
            <person name="Henrissat B."/>
            <person name="Grigoriev I.V."/>
            <person name="Hibbett D.S."/>
            <person name="Martin F."/>
        </authorList>
    </citation>
    <scope>NUCLEOTIDE SEQUENCE [LARGE SCALE GENOMIC DNA]</scope>
    <source>
        <strain evidence="5">MUT 4182</strain>
    </source>
</reference>
<sequence length="621" mass="66283">AKKASKEQQRTRPNSALADRSGDSAIGDGDLLPEDNDWNGGKGALSQQEEDDLLGRRSVKESIERARETGSLNLTSRSLSYIPTSLFSIHLSVDPELLLGQTASSQEESTPHRQLAYYEVADLTSLKARDNTITTLQPEISLFGSLKVLDFAKNQLSSLPDSIGELASLIHLDLSENNFEEFPQNAVTYLSSLSWLDMSKNKLKTLKFVGGMADAGPTPPSPGFGSESFFASSSSSRNGRGGDRSHPQVLQSLKTLNVADNQLTAASIDTSGIKGGVGAFPPQSLVKLDLSGNPLGAVSPLVAVLSSAAPSLKELLMKKCELEEGSFAVLSPPGTDDPSARKAAGRRSGPFANLHVLDISENAWLKEQEVKEYFKAVVERGAAIGAPHESIDVPPGGVEVRLGMRDTREKWEVEAELKKQRPRTSNSNSNATTGGGDDDDRGTDGLEEETAGLAIGERESGAPRPVMGGGRKRQDRPKSVQKEQWEVDVDEGLHTEAGRLRKRLEEERKAAEAEEARRKEKEQAAAAAAAAALSASSGSASKEESSQVPKGTLDKYYDAASHTLALPSSKRKPAHNRHVSLTFSRSAAAASGGRGGSADPNVPTETLPMTIIVTQPWSSTL</sequence>
<protein>
    <submittedName>
        <fullName evidence="4">Uncharacterized protein</fullName>
    </submittedName>
</protein>
<keyword evidence="5" id="KW-1185">Reference proteome</keyword>
<dbReference type="InterPro" id="IPR001611">
    <property type="entry name" value="Leu-rich_rpt"/>
</dbReference>
<dbReference type="EMBL" id="KN823180">
    <property type="protein sequence ID" value="KIO20267.1"/>
    <property type="molecule type" value="Genomic_DNA"/>
</dbReference>
<name>A0A0C3LFN0_9AGAM</name>
<dbReference type="Gene3D" id="3.80.10.10">
    <property type="entry name" value="Ribonuclease Inhibitor"/>
    <property type="match status" value="2"/>
</dbReference>
<evidence type="ECO:0000313" key="5">
    <source>
        <dbReference type="Proteomes" id="UP000054248"/>
    </source>
</evidence>
<evidence type="ECO:0000256" key="3">
    <source>
        <dbReference type="SAM" id="MobiDB-lite"/>
    </source>
</evidence>
<dbReference type="InterPro" id="IPR050216">
    <property type="entry name" value="LRR_domain-containing"/>
</dbReference>
<feature type="compositionally biased region" description="Basic residues" evidence="3">
    <location>
        <begin position="569"/>
        <end position="578"/>
    </location>
</feature>
<feature type="region of interest" description="Disordered" evidence="3">
    <location>
        <begin position="511"/>
        <end position="607"/>
    </location>
</feature>
<dbReference type="SUPFAM" id="SSF52058">
    <property type="entry name" value="L domain-like"/>
    <property type="match status" value="1"/>
</dbReference>